<keyword evidence="6 7" id="KW-0472">Membrane</keyword>
<dbReference type="AlphaFoldDB" id="A0A644YCP9"/>
<evidence type="ECO:0000256" key="4">
    <source>
        <dbReference type="ARBA" id="ARBA00022692"/>
    </source>
</evidence>
<dbReference type="InterPro" id="IPR045621">
    <property type="entry name" value="BPD_transp_1_N"/>
</dbReference>
<feature type="transmembrane region" description="Helical" evidence="7">
    <location>
        <begin position="131"/>
        <end position="157"/>
    </location>
</feature>
<feature type="transmembrane region" description="Helical" evidence="7">
    <location>
        <begin position="238"/>
        <end position="264"/>
    </location>
</feature>
<feature type="transmembrane region" description="Helical" evidence="7">
    <location>
        <begin position="99"/>
        <end position="119"/>
    </location>
</feature>
<protein>
    <submittedName>
        <fullName evidence="9">Glutathione transport system permease protein GsiC</fullName>
    </submittedName>
</protein>
<keyword evidence="2" id="KW-0813">Transport</keyword>
<dbReference type="Pfam" id="PF00528">
    <property type="entry name" value="BPD_transp_1"/>
    <property type="match status" value="1"/>
</dbReference>
<evidence type="ECO:0000313" key="9">
    <source>
        <dbReference type="EMBL" id="MPM26069.1"/>
    </source>
</evidence>
<evidence type="ECO:0000256" key="5">
    <source>
        <dbReference type="ARBA" id="ARBA00022989"/>
    </source>
</evidence>
<dbReference type="SUPFAM" id="SSF161098">
    <property type="entry name" value="MetI-like"/>
    <property type="match status" value="1"/>
</dbReference>
<dbReference type="PANTHER" id="PTHR43163:SF6">
    <property type="entry name" value="DIPEPTIDE TRANSPORT SYSTEM PERMEASE PROTEIN DPPB-RELATED"/>
    <property type="match status" value="1"/>
</dbReference>
<organism evidence="9">
    <name type="scientific">bioreactor metagenome</name>
    <dbReference type="NCBI Taxonomy" id="1076179"/>
    <lineage>
        <taxon>unclassified sequences</taxon>
        <taxon>metagenomes</taxon>
        <taxon>ecological metagenomes</taxon>
    </lineage>
</organism>
<dbReference type="Gene3D" id="1.10.3720.10">
    <property type="entry name" value="MetI-like"/>
    <property type="match status" value="1"/>
</dbReference>
<dbReference type="Pfam" id="PF19300">
    <property type="entry name" value="BPD_transp_1_N"/>
    <property type="match status" value="1"/>
</dbReference>
<dbReference type="GO" id="GO:0071916">
    <property type="term" value="F:dipeptide transmembrane transporter activity"/>
    <property type="evidence" value="ECO:0007669"/>
    <property type="project" value="TreeGrafter"/>
</dbReference>
<evidence type="ECO:0000256" key="1">
    <source>
        <dbReference type="ARBA" id="ARBA00004651"/>
    </source>
</evidence>
<comment type="subcellular location">
    <subcellularLocation>
        <location evidence="1">Cell membrane</location>
        <topology evidence="1">Multi-pass membrane protein</topology>
    </subcellularLocation>
</comment>
<feature type="transmembrane region" description="Helical" evidence="7">
    <location>
        <begin position="177"/>
        <end position="199"/>
    </location>
</feature>
<keyword evidence="5 7" id="KW-1133">Transmembrane helix</keyword>
<keyword evidence="4 7" id="KW-0812">Transmembrane</keyword>
<name>A0A644YCP9_9ZZZZ</name>
<dbReference type="PANTHER" id="PTHR43163">
    <property type="entry name" value="DIPEPTIDE TRANSPORT SYSTEM PERMEASE PROTEIN DPPB-RELATED"/>
    <property type="match status" value="1"/>
</dbReference>
<gene>
    <name evidence="9" type="primary">gsiC_22</name>
    <name evidence="9" type="ORF">SDC9_72570</name>
</gene>
<evidence type="ECO:0000256" key="6">
    <source>
        <dbReference type="ARBA" id="ARBA00023136"/>
    </source>
</evidence>
<evidence type="ECO:0000256" key="2">
    <source>
        <dbReference type="ARBA" id="ARBA00022448"/>
    </source>
</evidence>
<evidence type="ECO:0000256" key="3">
    <source>
        <dbReference type="ARBA" id="ARBA00022475"/>
    </source>
</evidence>
<sequence length="319" mass="35297">MVSYILKRILISILVVFLVSLFVFSIMHLLPGDPARLALGYDASEEDVQRLREQYNMDAPLVEQYVLWMGGIFQGNFGESLSYHRPVLELLEERIPRTIALGLPAMVVAIISGIGFGIFSAAKRGKVGDQIVTFFATLGAGTPQYWLGMLCIILFATDAIGLDILPMQGYVAPSEDFIGYLQKAILPVFCMAVGMIASLTRQTRSNMLEVVNQDYIRTARANGLPERSVIFRHALKNAMIPVITIIGMQVRVVIGGALLVERVFNIVGVGSMMTSGISNRDYWVVQSCVLIIAMFTVAANLIVDILYGFIDPRIREARR</sequence>
<dbReference type="CDD" id="cd06261">
    <property type="entry name" value="TM_PBP2"/>
    <property type="match status" value="1"/>
</dbReference>
<dbReference type="InterPro" id="IPR000515">
    <property type="entry name" value="MetI-like"/>
</dbReference>
<dbReference type="GO" id="GO:0005886">
    <property type="term" value="C:plasma membrane"/>
    <property type="evidence" value="ECO:0007669"/>
    <property type="project" value="UniProtKB-SubCell"/>
</dbReference>
<dbReference type="InterPro" id="IPR035906">
    <property type="entry name" value="MetI-like_sf"/>
</dbReference>
<evidence type="ECO:0000259" key="8">
    <source>
        <dbReference type="PROSITE" id="PS50928"/>
    </source>
</evidence>
<feature type="transmembrane region" description="Helical" evidence="7">
    <location>
        <begin position="9"/>
        <end position="30"/>
    </location>
</feature>
<proteinExistence type="predicted"/>
<keyword evidence="3" id="KW-1003">Cell membrane</keyword>
<accession>A0A644YCP9</accession>
<reference evidence="9" key="1">
    <citation type="submission" date="2019-08" db="EMBL/GenBank/DDBJ databases">
        <authorList>
            <person name="Kucharzyk K."/>
            <person name="Murdoch R.W."/>
            <person name="Higgins S."/>
            <person name="Loffler F."/>
        </authorList>
    </citation>
    <scope>NUCLEOTIDE SEQUENCE</scope>
</reference>
<feature type="transmembrane region" description="Helical" evidence="7">
    <location>
        <begin position="284"/>
        <end position="310"/>
    </location>
</feature>
<dbReference type="PROSITE" id="PS50928">
    <property type="entry name" value="ABC_TM1"/>
    <property type="match status" value="1"/>
</dbReference>
<feature type="domain" description="ABC transmembrane type-1" evidence="8">
    <location>
        <begin position="95"/>
        <end position="303"/>
    </location>
</feature>
<comment type="caution">
    <text evidence="9">The sequence shown here is derived from an EMBL/GenBank/DDBJ whole genome shotgun (WGS) entry which is preliminary data.</text>
</comment>
<dbReference type="EMBL" id="VSSQ01004642">
    <property type="protein sequence ID" value="MPM26069.1"/>
    <property type="molecule type" value="Genomic_DNA"/>
</dbReference>
<evidence type="ECO:0000256" key="7">
    <source>
        <dbReference type="SAM" id="Phobius"/>
    </source>
</evidence>